<dbReference type="Proteomes" id="UP001501803">
    <property type="component" value="Unassembled WGS sequence"/>
</dbReference>
<gene>
    <name evidence="1" type="ORF">GCM10022381_38830</name>
</gene>
<comment type="caution">
    <text evidence="1">The sequence shown here is derived from an EMBL/GenBank/DDBJ whole genome shotgun (WGS) entry which is preliminary data.</text>
</comment>
<proteinExistence type="predicted"/>
<accession>A0ABP7L552</accession>
<keyword evidence="2" id="KW-1185">Reference proteome</keyword>
<sequence>MAVTVSRRIRVLVIVALSVLALVAVYFIADAIARTVAQNRVEQEITSNLPEGVTGDVNVTIGGFSVIAQFLAGDFDRVQLTSSNLSVNGATAVVDVVATDVPTNTAKQIGSVTGAIDLDQKSLNILLSKAVDVPDATLELRQGDVSYAGSIEVLGMPIGYTATAIPQAAGDTLYLTPTSAELTSALGSLDVSGVINLILGQKPVAICVAEYLPKGVELTGVDVTPERLRITLASNTLSLSPDTLSTLGSCSAG</sequence>
<dbReference type="InterPro" id="IPR021373">
    <property type="entry name" value="DUF2993"/>
</dbReference>
<dbReference type="Pfam" id="PF11209">
    <property type="entry name" value="LmeA"/>
    <property type="match status" value="1"/>
</dbReference>
<reference evidence="2" key="1">
    <citation type="journal article" date="2019" name="Int. J. Syst. Evol. Microbiol.">
        <title>The Global Catalogue of Microorganisms (GCM) 10K type strain sequencing project: providing services to taxonomists for standard genome sequencing and annotation.</title>
        <authorList>
            <consortium name="The Broad Institute Genomics Platform"/>
            <consortium name="The Broad Institute Genome Sequencing Center for Infectious Disease"/>
            <person name="Wu L."/>
            <person name="Ma J."/>
        </authorList>
    </citation>
    <scope>NUCLEOTIDE SEQUENCE [LARGE SCALE GENOMIC DNA]</scope>
    <source>
        <strain evidence="2">JCM 17021</strain>
    </source>
</reference>
<name>A0ABP7L552_9MICO</name>
<evidence type="ECO:0000313" key="1">
    <source>
        <dbReference type="EMBL" id="GAA3893360.1"/>
    </source>
</evidence>
<organism evidence="1 2">
    <name type="scientific">Leifsonia kafniensis</name>
    <dbReference type="NCBI Taxonomy" id="475957"/>
    <lineage>
        <taxon>Bacteria</taxon>
        <taxon>Bacillati</taxon>
        <taxon>Actinomycetota</taxon>
        <taxon>Actinomycetes</taxon>
        <taxon>Micrococcales</taxon>
        <taxon>Microbacteriaceae</taxon>
        <taxon>Leifsonia</taxon>
    </lineage>
</organism>
<dbReference type="EMBL" id="BAABCN010000017">
    <property type="protein sequence ID" value="GAA3893360.1"/>
    <property type="molecule type" value="Genomic_DNA"/>
</dbReference>
<dbReference type="RefSeq" id="WP_345069528.1">
    <property type="nucleotide sequence ID" value="NZ_BAABCN010000017.1"/>
</dbReference>
<evidence type="ECO:0000313" key="2">
    <source>
        <dbReference type="Proteomes" id="UP001501803"/>
    </source>
</evidence>
<protein>
    <recommendedName>
        <fullName evidence="3">DUF2993 domain-containing protein</fullName>
    </recommendedName>
</protein>
<evidence type="ECO:0008006" key="3">
    <source>
        <dbReference type="Google" id="ProtNLM"/>
    </source>
</evidence>